<evidence type="ECO:0000256" key="1">
    <source>
        <dbReference type="ARBA" id="ARBA00001604"/>
    </source>
</evidence>
<evidence type="ECO:0000256" key="5">
    <source>
        <dbReference type="ARBA" id="ARBA00023145"/>
    </source>
</evidence>
<evidence type="ECO:0000313" key="14">
    <source>
        <dbReference type="RefSeq" id="XP_003740450.1"/>
    </source>
</evidence>
<keyword evidence="6 9" id="KW-1015">Disulfide bond</keyword>
<evidence type="ECO:0000256" key="7">
    <source>
        <dbReference type="PIRSR" id="PIRSR601211-1"/>
    </source>
</evidence>
<dbReference type="InterPro" id="IPR033112">
    <property type="entry name" value="PLA2_Asp_AS"/>
</dbReference>
<name>A0AAJ6QQ67_9ACAR</name>
<feature type="region of interest" description="Disordered" evidence="11">
    <location>
        <begin position="484"/>
        <end position="520"/>
    </location>
</feature>
<feature type="compositionally biased region" description="Polar residues" evidence="11">
    <location>
        <begin position="501"/>
        <end position="517"/>
    </location>
</feature>
<evidence type="ECO:0000256" key="3">
    <source>
        <dbReference type="ARBA" id="ARBA00009659"/>
    </source>
</evidence>
<dbReference type="PRINTS" id="PR00389">
    <property type="entry name" value="PHPHLIPASEA2"/>
</dbReference>
<feature type="disulfide bond" evidence="9">
    <location>
        <begin position="173"/>
        <end position="190"/>
    </location>
</feature>
<evidence type="ECO:0000256" key="8">
    <source>
        <dbReference type="PIRSR" id="PIRSR601211-2"/>
    </source>
</evidence>
<feature type="disulfide bond" evidence="9">
    <location>
        <begin position="145"/>
        <end position="192"/>
    </location>
</feature>
<dbReference type="PANTHER" id="PTHR11716">
    <property type="entry name" value="PHOSPHOLIPASE A2 FAMILY MEMBER"/>
    <property type="match status" value="1"/>
</dbReference>
<feature type="signal peptide" evidence="10">
    <location>
        <begin position="1"/>
        <end position="21"/>
    </location>
</feature>
<feature type="domain" description="Phospholipase A2-like central" evidence="12">
    <location>
        <begin position="97"/>
        <end position="213"/>
    </location>
</feature>
<evidence type="ECO:0000259" key="12">
    <source>
        <dbReference type="SMART" id="SM00085"/>
    </source>
</evidence>
<dbReference type="Pfam" id="PF00068">
    <property type="entry name" value="Phospholip_A2_1"/>
    <property type="match status" value="1"/>
</dbReference>
<feature type="binding site" evidence="8">
    <location>
        <position position="124"/>
    </location>
    <ligand>
        <name>Ca(2+)</name>
        <dbReference type="ChEBI" id="CHEBI:29108"/>
    </ligand>
</feature>
<dbReference type="InterPro" id="IPR033113">
    <property type="entry name" value="PLA2_histidine"/>
</dbReference>
<dbReference type="GO" id="GO:0016042">
    <property type="term" value="P:lipid catabolic process"/>
    <property type="evidence" value="ECO:0007669"/>
    <property type="project" value="InterPro"/>
</dbReference>
<feature type="active site" evidence="7">
    <location>
        <position position="142"/>
    </location>
</feature>
<evidence type="ECO:0000256" key="10">
    <source>
        <dbReference type="RuleBase" id="RU361236"/>
    </source>
</evidence>
<feature type="binding site" evidence="8">
    <location>
        <position position="122"/>
    </location>
    <ligand>
        <name>Ca(2+)</name>
        <dbReference type="ChEBI" id="CHEBI:29108"/>
    </ligand>
</feature>
<feature type="disulfide bond" evidence="9">
    <location>
        <begin position="138"/>
        <end position="199"/>
    </location>
</feature>
<keyword evidence="8" id="KW-0479">Metal-binding</keyword>
<dbReference type="GO" id="GO:0004623">
    <property type="term" value="F:phospholipase A2 activity"/>
    <property type="evidence" value="ECO:0007669"/>
    <property type="project" value="UniProtKB-EC"/>
</dbReference>
<keyword evidence="8" id="KW-0106">Calcium</keyword>
<comment type="subcellular location">
    <subcellularLocation>
        <location evidence="2 10">Secreted</location>
    </subcellularLocation>
</comment>
<feature type="active site" evidence="7">
    <location>
        <position position="193"/>
    </location>
</feature>
<dbReference type="RefSeq" id="XP_003740450.1">
    <property type="nucleotide sequence ID" value="XM_003740402.1"/>
</dbReference>
<dbReference type="InterPro" id="IPR036444">
    <property type="entry name" value="PLipase_A2_dom_sf"/>
</dbReference>
<comment type="similarity">
    <text evidence="3">Belongs to the phospholipase A2 family. Group III subfamily.</text>
</comment>
<keyword evidence="10" id="KW-0732">Signal</keyword>
<feature type="compositionally biased region" description="Basic and acidic residues" evidence="11">
    <location>
        <begin position="484"/>
        <end position="496"/>
    </location>
</feature>
<evidence type="ECO:0000256" key="11">
    <source>
        <dbReference type="SAM" id="MobiDB-lite"/>
    </source>
</evidence>
<dbReference type="GO" id="GO:0005509">
    <property type="term" value="F:calcium ion binding"/>
    <property type="evidence" value="ECO:0007669"/>
    <property type="project" value="InterPro"/>
</dbReference>
<dbReference type="SMART" id="SM00085">
    <property type="entry name" value="PA2c"/>
    <property type="match status" value="1"/>
</dbReference>
<comment type="catalytic activity">
    <reaction evidence="1">
        <text>a 1,2-diacyl-sn-glycero-3-phosphocholine + H2O = a 1-acyl-sn-glycero-3-phosphocholine + a fatty acid + H(+)</text>
        <dbReference type="Rhea" id="RHEA:15801"/>
        <dbReference type="ChEBI" id="CHEBI:15377"/>
        <dbReference type="ChEBI" id="CHEBI:15378"/>
        <dbReference type="ChEBI" id="CHEBI:28868"/>
        <dbReference type="ChEBI" id="CHEBI:57643"/>
        <dbReference type="ChEBI" id="CHEBI:58168"/>
        <dbReference type="EC" id="3.1.1.4"/>
    </reaction>
</comment>
<dbReference type="InterPro" id="IPR016090">
    <property type="entry name" value="PLA2-like_dom"/>
</dbReference>
<dbReference type="GO" id="GO:0050482">
    <property type="term" value="P:arachidonate secretion"/>
    <property type="evidence" value="ECO:0007669"/>
    <property type="project" value="InterPro"/>
</dbReference>
<feature type="disulfide bond" evidence="9">
    <location>
        <begin position="123"/>
        <end position="139"/>
    </location>
</feature>
<reference evidence="14" key="1">
    <citation type="submission" date="2025-08" db="UniProtKB">
        <authorList>
            <consortium name="RefSeq"/>
        </authorList>
    </citation>
    <scope>IDENTIFICATION</scope>
</reference>
<dbReference type="GeneID" id="100899826"/>
<feature type="binding site" evidence="8">
    <location>
        <position position="143"/>
    </location>
    <ligand>
        <name>Ca(2+)</name>
        <dbReference type="ChEBI" id="CHEBI:29108"/>
    </ligand>
</feature>
<keyword evidence="13" id="KW-1185">Reference proteome</keyword>
<dbReference type="SUPFAM" id="SSF48619">
    <property type="entry name" value="Phospholipase A2, PLA2"/>
    <property type="match status" value="1"/>
</dbReference>
<dbReference type="KEGG" id="goe:100899826"/>
<dbReference type="AlphaFoldDB" id="A0AAJ6QQ67"/>
<comment type="cofactor">
    <cofactor evidence="8">
        <name>Ca(2+)</name>
        <dbReference type="ChEBI" id="CHEBI:29108"/>
    </cofactor>
    <text evidence="8">Binds 1 Ca(2+) ion per subunit.</text>
</comment>
<evidence type="ECO:0000256" key="2">
    <source>
        <dbReference type="ARBA" id="ARBA00004613"/>
    </source>
</evidence>
<dbReference type="Proteomes" id="UP000694867">
    <property type="component" value="Unplaced"/>
</dbReference>
<feature type="chain" id="PRO_5042315005" evidence="10">
    <location>
        <begin position="22"/>
        <end position="563"/>
    </location>
</feature>
<gene>
    <name evidence="14" type="primary">LOC100899826</name>
</gene>
<organism evidence="13 14">
    <name type="scientific">Galendromus occidentalis</name>
    <name type="common">western predatory mite</name>
    <dbReference type="NCBI Taxonomy" id="34638"/>
    <lineage>
        <taxon>Eukaryota</taxon>
        <taxon>Metazoa</taxon>
        <taxon>Ecdysozoa</taxon>
        <taxon>Arthropoda</taxon>
        <taxon>Chelicerata</taxon>
        <taxon>Arachnida</taxon>
        <taxon>Acari</taxon>
        <taxon>Parasitiformes</taxon>
        <taxon>Mesostigmata</taxon>
        <taxon>Gamasina</taxon>
        <taxon>Phytoseioidea</taxon>
        <taxon>Phytoseiidae</taxon>
        <taxon>Typhlodrominae</taxon>
        <taxon>Galendromus</taxon>
    </lineage>
</organism>
<keyword evidence="5" id="KW-0865">Zymogen</keyword>
<dbReference type="GO" id="GO:0005576">
    <property type="term" value="C:extracellular region"/>
    <property type="evidence" value="ECO:0007669"/>
    <property type="project" value="UniProtKB-SubCell"/>
</dbReference>
<dbReference type="Gene3D" id="1.20.90.10">
    <property type="entry name" value="Phospholipase A2 domain"/>
    <property type="match status" value="1"/>
</dbReference>
<evidence type="ECO:0000256" key="4">
    <source>
        <dbReference type="ARBA" id="ARBA00022525"/>
    </source>
</evidence>
<protein>
    <submittedName>
        <fullName evidence="14">Uncharacterized protein LOC100899826</fullName>
    </submittedName>
</protein>
<dbReference type="PROSITE" id="PS00119">
    <property type="entry name" value="PA2_ASP"/>
    <property type="match status" value="1"/>
</dbReference>
<accession>A0AAJ6QQ67</accession>
<keyword evidence="4 10" id="KW-0964">Secreted</keyword>
<sequence>MCPHLCRMDIILCVMTVFIVALFHRGKTSVELNSTRSTPFGPEISVEQNSLGTAFGRVEKIKPGTLPISTSDLYENSSSIVIADAPSHRVLSRHRRSVLQLASMLKCVTGCSPLAFQGYGCFCGYMGDGAPVDPIDTCCLEHDWCYSATRCSHLSTYLLPYHWGCAGPGIAYCSLTDSLSPHYGCAQQLCDCDLQFARCISRYPCPGHRPSCHHGGRSLIRDVLNGKAALHHWRIQHTDPLAVAHLVDHILQDEDDGKEVKKKSKKKITLSAGVHRDPFATSWFPNLHANVQIEKDNEQAKKKSRIRKSLLEMVASKERMMVPVFQEGIAVPFSREEMAVSVFQEEMAVPVSQGGAAIPAFQEGMAVPAFQDFRALMSRALGEVLVRGATSVSDRHPKLMKSQSSTGSEKKVEKLVAESKITPKFDKVFRHDVDVALYLRTSPKPSNNRFPSLPQTWFNRYYDSIANLANRNFTKVFEVNRPETKPSKFSHRKNEIRLPASDSTAAASQSGSPSKKLSQYYGESGLKQGTKRYDVDRITYVLGKPLTERPKYSRILFPGPSRL</sequence>
<evidence type="ECO:0000256" key="6">
    <source>
        <dbReference type="ARBA" id="ARBA00023157"/>
    </source>
</evidence>
<evidence type="ECO:0000256" key="9">
    <source>
        <dbReference type="PIRSR" id="PIRSR601211-3"/>
    </source>
</evidence>
<dbReference type="PANTHER" id="PTHR11716:SF107">
    <property type="entry name" value="PHOSPHOLIPASE A2"/>
    <property type="match status" value="1"/>
</dbReference>
<dbReference type="GO" id="GO:0006644">
    <property type="term" value="P:phospholipid metabolic process"/>
    <property type="evidence" value="ECO:0007669"/>
    <property type="project" value="InterPro"/>
</dbReference>
<dbReference type="PROSITE" id="PS00118">
    <property type="entry name" value="PA2_HIS"/>
    <property type="match status" value="1"/>
</dbReference>
<dbReference type="InterPro" id="IPR001211">
    <property type="entry name" value="PLA2"/>
</dbReference>
<dbReference type="CDD" id="cd00125">
    <property type="entry name" value="PLA2c"/>
    <property type="match status" value="1"/>
</dbReference>
<evidence type="ECO:0000313" key="13">
    <source>
        <dbReference type="Proteomes" id="UP000694867"/>
    </source>
</evidence>
<proteinExistence type="inferred from homology"/>